<comment type="subcellular location">
    <subcellularLocation>
        <location evidence="1">Golgi apparatus membrane</location>
        <topology evidence="1">Single-pass type II membrane protein</topology>
    </subcellularLocation>
</comment>
<proteinExistence type="inferred from homology"/>
<evidence type="ECO:0000256" key="3">
    <source>
        <dbReference type="ARBA" id="ARBA00022679"/>
    </source>
</evidence>
<dbReference type="InterPro" id="IPR022751">
    <property type="entry name" value="Alpha_mannosyltransferase"/>
</dbReference>
<evidence type="ECO:0000256" key="4">
    <source>
        <dbReference type="ARBA" id="ARBA00022692"/>
    </source>
</evidence>
<comment type="similarity">
    <text evidence="2">Belongs to the MNN1/MNT family.</text>
</comment>
<dbReference type="Proteomes" id="UP000030653">
    <property type="component" value="Unassembled WGS sequence"/>
</dbReference>
<dbReference type="PANTHER" id="PTHR31646:SF1">
    <property type="entry name" value="ALPHA-1,2-MANNOSYLTRANSFERASE MNN2"/>
    <property type="match status" value="1"/>
</dbReference>
<keyword evidence="5" id="KW-0735">Signal-anchor</keyword>
<gene>
    <name evidence="10" type="ORF">DACRYDRAFT_97827</name>
</gene>
<evidence type="ECO:0008006" key="12">
    <source>
        <dbReference type="Google" id="ProtNLM"/>
    </source>
</evidence>
<dbReference type="GeneID" id="63692547"/>
<organism evidence="10 11">
    <name type="scientific">Dacryopinax primogenitus (strain DJM 731)</name>
    <name type="common">Brown rot fungus</name>
    <dbReference type="NCBI Taxonomy" id="1858805"/>
    <lineage>
        <taxon>Eukaryota</taxon>
        <taxon>Fungi</taxon>
        <taxon>Dikarya</taxon>
        <taxon>Basidiomycota</taxon>
        <taxon>Agaricomycotina</taxon>
        <taxon>Dacrymycetes</taxon>
        <taxon>Dacrymycetales</taxon>
        <taxon>Dacrymycetaceae</taxon>
        <taxon>Dacryopinax</taxon>
    </lineage>
</organism>
<keyword evidence="11" id="KW-1185">Reference proteome</keyword>
<reference evidence="10 11" key="1">
    <citation type="journal article" date="2012" name="Science">
        <title>The Paleozoic origin of enzymatic lignin decomposition reconstructed from 31 fungal genomes.</title>
        <authorList>
            <person name="Floudas D."/>
            <person name="Binder M."/>
            <person name="Riley R."/>
            <person name="Barry K."/>
            <person name="Blanchette R.A."/>
            <person name="Henrissat B."/>
            <person name="Martinez A.T."/>
            <person name="Otillar R."/>
            <person name="Spatafora J.W."/>
            <person name="Yadav J.S."/>
            <person name="Aerts A."/>
            <person name="Benoit I."/>
            <person name="Boyd A."/>
            <person name="Carlson A."/>
            <person name="Copeland A."/>
            <person name="Coutinho P.M."/>
            <person name="de Vries R.P."/>
            <person name="Ferreira P."/>
            <person name="Findley K."/>
            <person name="Foster B."/>
            <person name="Gaskell J."/>
            <person name="Glotzer D."/>
            <person name="Gorecki P."/>
            <person name="Heitman J."/>
            <person name="Hesse C."/>
            <person name="Hori C."/>
            <person name="Igarashi K."/>
            <person name="Jurgens J.A."/>
            <person name="Kallen N."/>
            <person name="Kersten P."/>
            <person name="Kohler A."/>
            <person name="Kuees U."/>
            <person name="Kumar T.K.A."/>
            <person name="Kuo A."/>
            <person name="LaButti K."/>
            <person name="Larrondo L.F."/>
            <person name="Lindquist E."/>
            <person name="Ling A."/>
            <person name="Lombard V."/>
            <person name="Lucas S."/>
            <person name="Lundell T."/>
            <person name="Martin R."/>
            <person name="McLaughlin D.J."/>
            <person name="Morgenstern I."/>
            <person name="Morin E."/>
            <person name="Murat C."/>
            <person name="Nagy L.G."/>
            <person name="Nolan M."/>
            <person name="Ohm R.A."/>
            <person name="Patyshakuliyeva A."/>
            <person name="Rokas A."/>
            <person name="Ruiz-Duenas F.J."/>
            <person name="Sabat G."/>
            <person name="Salamov A."/>
            <person name="Samejima M."/>
            <person name="Schmutz J."/>
            <person name="Slot J.C."/>
            <person name="St John F."/>
            <person name="Stenlid J."/>
            <person name="Sun H."/>
            <person name="Sun S."/>
            <person name="Syed K."/>
            <person name="Tsang A."/>
            <person name="Wiebenga A."/>
            <person name="Young D."/>
            <person name="Pisabarro A."/>
            <person name="Eastwood D.C."/>
            <person name="Martin F."/>
            <person name="Cullen D."/>
            <person name="Grigoriev I.V."/>
            <person name="Hibbett D.S."/>
        </authorList>
    </citation>
    <scope>NUCLEOTIDE SEQUENCE [LARGE SCALE GENOMIC DNA]</scope>
    <source>
        <strain evidence="10 11">DJM-731 SS1</strain>
    </source>
</reference>
<name>M5GCP8_DACPD</name>
<feature type="region of interest" description="Disordered" evidence="9">
    <location>
        <begin position="1"/>
        <end position="21"/>
    </location>
</feature>
<dbReference type="EMBL" id="JH795855">
    <property type="protein sequence ID" value="EJU06345.1"/>
    <property type="molecule type" value="Genomic_DNA"/>
</dbReference>
<evidence type="ECO:0000256" key="9">
    <source>
        <dbReference type="SAM" id="MobiDB-lite"/>
    </source>
</evidence>
<dbReference type="Pfam" id="PF11051">
    <property type="entry name" value="Mannosyl_trans3"/>
    <property type="match status" value="2"/>
</dbReference>
<dbReference type="RefSeq" id="XP_040633239.1">
    <property type="nucleotide sequence ID" value="XM_040777485.1"/>
</dbReference>
<evidence type="ECO:0000313" key="10">
    <source>
        <dbReference type="EMBL" id="EJU06345.1"/>
    </source>
</evidence>
<sequence>MLKRDQKPQLDNLFSPSPSLTVQKVLNHPPAASEPPPRIPPDHLNPLPVGAKLSERLAAFRNAPGIGWEQSDFIRWNLEVLTCADFGKNQNKDLLTKSSLVWATLNWGGRGLTGEARGIVFTAGNADTLSRVVLTLKYLRQKLACELPAAIYHFPSEKPPEDSPLVAELEGLNAKLVEAVGTTRDRSRTKNYHLKAMAIVESEWAEVIYLDSDNIPAADPAILFDAPNYQRLGAMFWPDYWKTTPVNPIWQIIGVQCRDEWEQEAGQIIIDKRRHLDALLLSLYILLDWKFWYYFSDGDKDVFRFAFLALRKRWALPGRWVGGGALPSNSATGFCAHTMEQYDHTGEPMFVHYNLLKQIPSGVYQTFTWGRTKQVKGYPEPMVKPGPYVQHPELALQRSTYIDPTIRGPDDVEADMLANCDDSGYCIQPGDAEVRRRAVLEKGIRVFFHGGQWSALCIDFDWSDPHPEREWTPDGSNELGIDWKGNPLEVVYWQDDARLGHFESDVYAMGFVPGAPGF</sequence>
<dbReference type="GO" id="GO:0000139">
    <property type="term" value="C:Golgi membrane"/>
    <property type="evidence" value="ECO:0007669"/>
    <property type="project" value="UniProtKB-SubCell"/>
</dbReference>
<keyword evidence="4" id="KW-0812">Transmembrane</keyword>
<keyword evidence="3" id="KW-0808">Transferase</keyword>
<evidence type="ECO:0000256" key="2">
    <source>
        <dbReference type="ARBA" id="ARBA00009105"/>
    </source>
</evidence>
<dbReference type="HOGENOM" id="CLU_027806_0_0_1"/>
<evidence type="ECO:0000256" key="1">
    <source>
        <dbReference type="ARBA" id="ARBA00004323"/>
    </source>
</evidence>
<dbReference type="OMA" id="IYHFPSE"/>
<evidence type="ECO:0000256" key="6">
    <source>
        <dbReference type="ARBA" id="ARBA00022989"/>
    </source>
</evidence>
<protein>
    <recommendedName>
        <fullName evidence="12">Glycosyltransferase family 71 protein</fullName>
    </recommendedName>
</protein>
<dbReference type="SUPFAM" id="SSF53448">
    <property type="entry name" value="Nucleotide-diphospho-sugar transferases"/>
    <property type="match status" value="1"/>
</dbReference>
<feature type="compositionally biased region" description="Polar residues" evidence="9">
    <location>
        <begin position="12"/>
        <end position="21"/>
    </location>
</feature>
<evidence type="ECO:0000256" key="5">
    <source>
        <dbReference type="ARBA" id="ARBA00022968"/>
    </source>
</evidence>
<evidence type="ECO:0000256" key="7">
    <source>
        <dbReference type="ARBA" id="ARBA00023034"/>
    </source>
</evidence>
<keyword evidence="7" id="KW-0333">Golgi apparatus</keyword>
<dbReference type="GO" id="GO:0046354">
    <property type="term" value="P:mannan biosynthetic process"/>
    <property type="evidence" value="ECO:0007669"/>
    <property type="project" value="TreeGrafter"/>
</dbReference>
<evidence type="ECO:0000313" key="11">
    <source>
        <dbReference type="Proteomes" id="UP000030653"/>
    </source>
</evidence>
<keyword evidence="8" id="KW-0472">Membrane</keyword>
<dbReference type="AlphaFoldDB" id="M5GCP8"/>
<dbReference type="OrthoDB" id="430354at2759"/>
<dbReference type="STRING" id="1858805.M5GCP8"/>
<dbReference type="PANTHER" id="PTHR31646">
    <property type="entry name" value="ALPHA-1,2-MANNOSYLTRANSFERASE MNN2"/>
    <property type="match status" value="1"/>
</dbReference>
<evidence type="ECO:0000256" key="8">
    <source>
        <dbReference type="ARBA" id="ARBA00023136"/>
    </source>
</evidence>
<dbReference type="InterPro" id="IPR029044">
    <property type="entry name" value="Nucleotide-diphossugar_trans"/>
</dbReference>
<keyword evidence="6" id="KW-1133">Transmembrane helix</keyword>
<dbReference type="GO" id="GO:0000026">
    <property type="term" value="F:alpha-1,2-mannosyltransferase activity"/>
    <property type="evidence" value="ECO:0007669"/>
    <property type="project" value="TreeGrafter"/>
</dbReference>
<accession>M5GCP8</accession>